<name>A0A2H1YGX8_9FLAO</name>
<dbReference type="Pfam" id="PF13289">
    <property type="entry name" value="SIR2_2"/>
    <property type="match status" value="1"/>
</dbReference>
<dbReference type="AlphaFoldDB" id="A0A2H1YGX8"/>
<gene>
    <name evidence="1" type="ORF">TNO020_340001</name>
</gene>
<dbReference type="OrthoDB" id="1688888at2"/>
<keyword evidence="2" id="KW-1185">Reference proteome</keyword>
<dbReference type="RefSeq" id="WP_101917294.1">
    <property type="nucleotide sequence ID" value="NZ_OENF01000028.1"/>
</dbReference>
<evidence type="ECO:0000313" key="1">
    <source>
        <dbReference type="EMBL" id="SOS74772.1"/>
    </source>
</evidence>
<dbReference type="Proteomes" id="UP000234211">
    <property type="component" value="Unassembled WGS sequence"/>
</dbReference>
<proteinExistence type="predicted"/>
<sequence length="521" mass="60972">MEIQNIKDYVGEFKRAPFLFVGSGISRRYLNIEDWNGLLSKFSESIGIDYQYLLSSAEQNLPIVASELANKFHPKWWEENEYERSRKKYKAICTDRDSALKIEISHYIKGCISNLTTDKELLKEINLLKKVVIDGVITTNWDNFLESLFTDFKTYVGQNELIFSAPQGIGEIYKIHGCSSQPNSLVLTQRDYEDFDKRNPYLAAKLLTIFTEHPVVFLGYSLQDENILKILDSISSCLTSDNIKKLQDRLIFIQWNPNIKKTKFVNETISIKGIRIPVKSITVSNFISTFTALSQINRKFPARMLRQLKEHVYDLVIDNDKQSKLYVQNIDSDTENIENLEVVFGVGAINKIAGAGYKRIGRNDLIENLIKNKYLDISKIISDTLPESLKSTKYIPFFKYIRENENINSEKELINITEQRICKHFNNAKIIDFYYPTVNSYVKRKTEVEKENLDLEQIIEKYDWKVFLQIFPYINKENYKSSDLLKIIEENFSILEGNNSSERSCFYKLICFYDWLKFYYE</sequence>
<dbReference type="EMBL" id="OENF01000028">
    <property type="protein sequence ID" value="SOS74772.1"/>
    <property type="molecule type" value="Genomic_DNA"/>
</dbReference>
<reference evidence="2" key="1">
    <citation type="submission" date="2017-11" db="EMBL/GenBank/DDBJ databases">
        <authorList>
            <person name="Duchaud E."/>
        </authorList>
    </citation>
    <scope>NUCLEOTIDE SEQUENCE [LARGE SCALE GENOMIC DNA]</scope>
    <source>
        <strain evidence="2">Tenacibaculum sp. TNO020</strain>
    </source>
</reference>
<evidence type="ECO:0000313" key="2">
    <source>
        <dbReference type="Proteomes" id="UP000234211"/>
    </source>
</evidence>
<dbReference type="InterPro" id="IPR011202">
    <property type="entry name" value="UCP014677"/>
</dbReference>
<organism evidence="1 2">
    <name type="scientific">Tenacibaculum piscium</name>
    <dbReference type="NCBI Taxonomy" id="1458515"/>
    <lineage>
        <taxon>Bacteria</taxon>
        <taxon>Pseudomonadati</taxon>
        <taxon>Bacteroidota</taxon>
        <taxon>Flavobacteriia</taxon>
        <taxon>Flavobacteriales</taxon>
        <taxon>Flavobacteriaceae</taxon>
        <taxon>Tenacibaculum</taxon>
    </lineage>
</organism>
<accession>A0A2H1YGX8</accession>
<protein>
    <submittedName>
        <fullName evidence="1">Phage protein</fullName>
    </submittedName>
</protein>
<dbReference type="PIRSF" id="PIRSF014677">
    <property type="entry name" value="UCP014677"/>
    <property type="match status" value="1"/>
</dbReference>